<evidence type="ECO:0000313" key="8">
    <source>
        <dbReference type="Proteomes" id="UP000001294"/>
    </source>
</evidence>
<feature type="domain" description="Xylanolytic transcriptional activator regulatory" evidence="6">
    <location>
        <begin position="192"/>
        <end position="315"/>
    </location>
</feature>
<evidence type="ECO:0000259" key="6">
    <source>
        <dbReference type="Pfam" id="PF04082"/>
    </source>
</evidence>
<dbReference type="InterPro" id="IPR007219">
    <property type="entry name" value="XnlR_reg_dom"/>
</dbReference>
<keyword evidence="8" id="KW-1185">Reference proteome</keyword>
<keyword evidence="2" id="KW-0862">Zinc</keyword>
<dbReference type="GO" id="GO:0008270">
    <property type="term" value="F:zinc ion binding"/>
    <property type="evidence" value="ECO:0007669"/>
    <property type="project" value="InterPro"/>
</dbReference>
<evidence type="ECO:0000256" key="5">
    <source>
        <dbReference type="ARBA" id="ARBA00023242"/>
    </source>
</evidence>
<evidence type="ECO:0000256" key="1">
    <source>
        <dbReference type="ARBA" id="ARBA00022723"/>
    </source>
</evidence>
<sequence length="374" mass="41977">MLSDNTNGLSAVSATDSELDSFKQHKELSAIGDTPMPTTLSSEIDDFISFLQTNSFDFAAGISVEKGLSYVPVQPPIPSSIPGSEIATTTVHFSRKRIVTPAQQLFTSMLIDMIRAYPLMMTRRETFPPFVHPHCYLYEGCNTFPQVLANCMGIAQLFVSRTNDTRPFLWATILAEVRDIMSRLGSMNKFELFSALQGSLLYLIMRAMDTGPQHSAQDFELVRAHEMICDYTLQQIGHHADPEVNDPHRQWKDWIFDESIKRVAWVWFALSVVYQIRSGVPGVPCRVADSTEGMPLPCTKTEWEAQTEEDWRREYYKARSSQSTASIQTFGDLANASRGSPAERHAKATQLEAWNAGIDNLGVLLNLAVYMTQS</sequence>
<dbReference type="PANTHER" id="PTHR47660">
    <property type="entry name" value="TRANSCRIPTION FACTOR WITH C2H2 AND ZN(2)-CYS(6) DNA BINDING DOMAIN (EUROFUNG)-RELATED-RELATED"/>
    <property type="match status" value="1"/>
</dbReference>
<evidence type="ECO:0000256" key="3">
    <source>
        <dbReference type="ARBA" id="ARBA00023015"/>
    </source>
</evidence>
<dbReference type="EMBL" id="DS995899">
    <property type="protein sequence ID" value="EEA27423.1"/>
    <property type="molecule type" value="Genomic_DNA"/>
</dbReference>
<reference evidence="8" key="1">
    <citation type="journal article" date="2015" name="Genome Announc.">
        <title>Genome sequence of the AIDS-associated pathogen Penicillium marneffei (ATCC18224) and its near taxonomic relative Talaromyces stipitatus (ATCC10500).</title>
        <authorList>
            <person name="Nierman W.C."/>
            <person name="Fedorova-Abrams N.D."/>
            <person name="Andrianopoulos A."/>
        </authorList>
    </citation>
    <scope>NUCLEOTIDE SEQUENCE [LARGE SCALE GENOMIC DNA]</scope>
    <source>
        <strain evidence="8">ATCC 18224 / CBS 334.59 / QM 7333</strain>
    </source>
</reference>
<accession>B6Q5E8</accession>
<dbReference type="VEuPathDB" id="FungiDB:PMAA_022990"/>
<gene>
    <name evidence="7" type="ORF">PMAA_022990</name>
</gene>
<evidence type="ECO:0000256" key="4">
    <source>
        <dbReference type="ARBA" id="ARBA00023163"/>
    </source>
</evidence>
<keyword evidence="5" id="KW-0539">Nucleus</keyword>
<proteinExistence type="predicted"/>
<dbReference type="STRING" id="441960.B6Q5E8"/>
<keyword evidence="4" id="KW-0804">Transcription</keyword>
<evidence type="ECO:0000256" key="2">
    <source>
        <dbReference type="ARBA" id="ARBA00022833"/>
    </source>
</evidence>
<keyword evidence="1" id="KW-0479">Metal-binding</keyword>
<dbReference type="HOGENOM" id="CLU_044368_1_0_1"/>
<dbReference type="GO" id="GO:0003677">
    <property type="term" value="F:DNA binding"/>
    <property type="evidence" value="ECO:0007669"/>
    <property type="project" value="InterPro"/>
</dbReference>
<keyword evidence="3" id="KW-0805">Transcription regulation</keyword>
<name>B6Q5E8_TALMQ</name>
<dbReference type="PANTHER" id="PTHR47660:SF3">
    <property type="entry name" value="FINGER DOMAIN PROTEIN, PUTATIVE (AFU_ORTHOLOGUE AFUA_4G03310)-RELATED"/>
    <property type="match status" value="1"/>
</dbReference>
<dbReference type="AlphaFoldDB" id="B6Q5E8"/>
<dbReference type="PhylomeDB" id="B6Q5E8"/>
<dbReference type="GO" id="GO:0006351">
    <property type="term" value="P:DNA-templated transcription"/>
    <property type="evidence" value="ECO:0007669"/>
    <property type="project" value="InterPro"/>
</dbReference>
<evidence type="ECO:0000313" key="7">
    <source>
        <dbReference type="EMBL" id="EEA27423.1"/>
    </source>
</evidence>
<organism evidence="7 8">
    <name type="scientific">Talaromyces marneffei (strain ATCC 18224 / CBS 334.59 / QM 7333)</name>
    <name type="common">Penicillium marneffei</name>
    <dbReference type="NCBI Taxonomy" id="441960"/>
    <lineage>
        <taxon>Eukaryota</taxon>
        <taxon>Fungi</taxon>
        <taxon>Dikarya</taxon>
        <taxon>Ascomycota</taxon>
        <taxon>Pezizomycotina</taxon>
        <taxon>Eurotiomycetes</taxon>
        <taxon>Eurotiomycetidae</taxon>
        <taxon>Eurotiales</taxon>
        <taxon>Trichocomaceae</taxon>
        <taxon>Talaromyces</taxon>
        <taxon>Talaromyces sect. Talaromyces</taxon>
    </lineage>
</organism>
<protein>
    <submittedName>
        <fullName evidence="7">C6 finger domain protein, putative</fullName>
    </submittedName>
</protein>
<dbReference type="OrthoDB" id="4223968at2759"/>
<dbReference type="Pfam" id="PF04082">
    <property type="entry name" value="Fungal_trans"/>
    <property type="match status" value="1"/>
</dbReference>
<dbReference type="Proteomes" id="UP000001294">
    <property type="component" value="Unassembled WGS sequence"/>
</dbReference>